<sequence>MAEEIAALERTGTWDLIPTPSHVRPITCKLRLAKSGSLLSAIRLVLLPMVFSRNMVVIMMRLLLPLLISPMFVLFLLWPLFVSGLSLCLMSRMPFLMVSCVRKSICSHCLGILFVGGMVCRLHRSLCGLKQAPRAWFQRFASVVTIAGFFASVHDPALFVHTSSRGRTLLLYFIAFVKTRLSEQFLMSHLGLLRYFRGIEVSSTHEGFSLSQEKHIQGLLDRASITNHRRLPWRSMFTSLPLMLPLTMSRRLFFPRSSSLQLQAYCDATWASDSSDRRSLSAYCVFLGGSFIAWKTKKQTTVSRSSTEVE</sequence>
<proteinExistence type="predicted"/>
<evidence type="ECO:0000259" key="2">
    <source>
        <dbReference type="Pfam" id="PF07727"/>
    </source>
</evidence>
<keyword evidence="4" id="KW-1185">Reference proteome</keyword>
<protein>
    <recommendedName>
        <fullName evidence="2">Reverse transcriptase Ty1/copia-type domain-containing protein</fullName>
    </recommendedName>
</protein>
<feature type="transmembrane region" description="Helical" evidence="1">
    <location>
        <begin position="63"/>
        <end position="81"/>
    </location>
</feature>
<dbReference type="PANTHER" id="PTHR11439">
    <property type="entry name" value="GAG-POL-RELATED RETROTRANSPOSON"/>
    <property type="match status" value="1"/>
</dbReference>
<name>A0AAQ3PL15_PASNO</name>
<organism evidence="3 4">
    <name type="scientific">Paspalum notatum var. saurae</name>
    <dbReference type="NCBI Taxonomy" id="547442"/>
    <lineage>
        <taxon>Eukaryota</taxon>
        <taxon>Viridiplantae</taxon>
        <taxon>Streptophyta</taxon>
        <taxon>Embryophyta</taxon>
        <taxon>Tracheophyta</taxon>
        <taxon>Spermatophyta</taxon>
        <taxon>Magnoliopsida</taxon>
        <taxon>Liliopsida</taxon>
        <taxon>Poales</taxon>
        <taxon>Poaceae</taxon>
        <taxon>PACMAD clade</taxon>
        <taxon>Panicoideae</taxon>
        <taxon>Andropogonodae</taxon>
        <taxon>Paspaleae</taxon>
        <taxon>Paspalinae</taxon>
        <taxon>Paspalum</taxon>
    </lineage>
</organism>
<accession>A0AAQ3PL15</accession>
<dbReference type="Pfam" id="PF07727">
    <property type="entry name" value="RVT_2"/>
    <property type="match status" value="1"/>
</dbReference>
<keyword evidence="1" id="KW-1133">Transmembrane helix</keyword>
<dbReference type="EMBL" id="CP144745">
    <property type="protein sequence ID" value="WVZ52385.1"/>
    <property type="molecule type" value="Genomic_DNA"/>
</dbReference>
<gene>
    <name evidence="3" type="ORF">U9M48_003451</name>
</gene>
<reference evidence="3 4" key="1">
    <citation type="submission" date="2024-02" db="EMBL/GenBank/DDBJ databases">
        <title>High-quality chromosome-scale genome assembly of Pensacola bahiagrass (Paspalum notatum Flugge var. saurae).</title>
        <authorList>
            <person name="Vega J.M."/>
            <person name="Podio M."/>
            <person name="Orjuela J."/>
            <person name="Siena L.A."/>
            <person name="Pessino S.C."/>
            <person name="Combes M.C."/>
            <person name="Mariac C."/>
            <person name="Albertini E."/>
            <person name="Pupilli F."/>
            <person name="Ortiz J.P.A."/>
            <person name="Leblanc O."/>
        </authorList>
    </citation>
    <scope>NUCLEOTIDE SEQUENCE [LARGE SCALE GENOMIC DNA]</scope>
    <source>
        <strain evidence="3">R1</strain>
        <tissue evidence="3">Leaf</tissue>
    </source>
</reference>
<keyword evidence="1" id="KW-0472">Membrane</keyword>
<evidence type="ECO:0000313" key="4">
    <source>
        <dbReference type="Proteomes" id="UP001341281"/>
    </source>
</evidence>
<dbReference type="AlphaFoldDB" id="A0AAQ3PL15"/>
<dbReference type="InterPro" id="IPR013103">
    <property type="entry name" value="RVT_2"/>
</dbReference>
<evidence type="ECO:0000256" key="1">
    <source>
        <dbReference type="SAM" id="Phobius"/>
    </source>
</evidence>
<keyword evidence="1" id="KW-0812">Transmembrane</keyword>
<dbReference type="PANTHER" id="PTHR11439:SF483">
    <property type="entry name" value="PEPTIDE SYNTHASE GLIP-LIKE, PUTATIVE (AFU_ORTHOLOGUE AFUA_3G12920)-RELATED"/>
    <property type="match status" value="1"/>
</dbReference>
<feature type="domain" description="Reverse transcriptase Ty1/copia-type" evidence="2">
    <location>
        <begin position="118"/>
        <end position="228"/>
    </location>
</feature>
<evidence type="ECO:0000313" key="3">
    <source>
        <dbReference type="EMBL" id="WVZ52385.1"/>
    </source>
</evidence>
<dbReference type="Proteomes" id="UP001341281">
    <property type="component" value="Chromosome 01"/>
</dbReference>